<dbReference type="NCBIfam" id="TIGR02432">
    <property type="entry name" value="lysidine_TilS_N"/>
    <property type="match status" value="1"/>
</dbReference>
<dbReference type="GO" id="GO:0005524">
    <property type="term" value="F:ATP binding"/>
    <property type="evidence" value="ECO:0007669"/>
    <property type="project" value="UniProtKB-KW"/>
</dbReference>
<keyword evidence="3" id="KW-0819">tRNA processing</keyword>
<dbReference type="InterPro" id="IPR012795">
    <property type="entry name" value="tRNA_Ile_lys_synt_N"/>
</dbReference>
<dbReference type="InParanoid" id="A0A1Z5SLZ7"/>
<dbReference type="PANTHER" id="PTHR43033">
    <property type="entry name" value="TRNA(ILE)-LYSIDINE SYNTHASE-RELATED"/>
    <property type="match status" value="1"/>
</dbReference>
<dbReference type="EC" id="6.3.4.19" evidence="1"/>
<comment type="caution">
    <text evidence="8">The sequence shown here is derived from an EMBL/GenBank/DDBJ whole genome shotgun (WGS) entry which is preliminary data.</text>
</comment>
<gene>
    <name evidence="8" type="ORF">BTJ68_15348</name>
</gene>
<reference evidence="8 9" key="1">
    <citation type="submission" date="2017-01" db="EMBL/GenBank/DDBJ databases">
        <title>The recent genome duplication of the halophilic yeast Hortaea werneckii: insights from long-read sequencing.</title>
        <authorList>
            <person name="Sinha S."/>
            <person name="Flibotte S."/>
            <person name="Neira M."/>
            <person name="Lenassi M."/>
            <person name="Gostincar C."/>
            <person name="Stajich J.E."/>
            <person name="Nislow C.E."/>
        </authorList>
    </citation>
    <scope>NUCLEOTIDE SEQUENCE [LARGE SCALE GENOMIC DNA]</scope>
    <source>
        <strain evidence="8 9">EXF-2000</strain>
    </source>
</reference>
<evidence type="ECO:0000256" key="2">
    <source>
        <dbReference type="ARBA" id="ARBA00022598"/>
    </source>
</evidence>
<dbReference type="InterPro" id="IPR011063">
    <property type="entry name" value="TilS/TtcA_N"/>
</dbReference>
<evidence type="ECO:0000259" key="7">
    <source>
        <dbReference type="Pfam" id="PF01171"/>
    </source>
</evidence>
<keyword evidence="9" id="KW-1185">Reference proteome</keyword>
<dbReference type="EMBL" id="MUNK01000438">
    <property type="protein sequence ID" value="OTA20484.1"/>
    <property type="molecule type" value="Genomic_DNA"/>
</dbReference>
<evidence type="ECO:0000256" key="6">
    <source>
        <dbReference type="ARBA" id="ARBA00048539"/>
    </source>
</evidence>
<dbReference type="PANTHER" id="PTHR43033:SF1">
    <property type="entry name" value="TRNA(ILE)-LYSIDINE SYNTHASE-RELATED"/>
    <property type="match status" value="1"/>
</dbReference>
<evidence type="ECO:0000256" key="4">
    <source>
        <dbReference type="ARBA" id="ARBA00022741"/>
    </source>
</evidence>
<organism evidence="8 9">
    <name type="scientific">Hortaea werneckii EXF-2000</name>
    <dbReference type="NCBI Taxonomy" id="1157616"/>
    <lineage>
        <taxon>Eukaryota</taxon>
        <taxon>Fungi</taxon>
        <taxon>Dikarya</taxon>
        <taxon>Ascomycota</taxon>
        <taxon>Pezizomycotina</taxon>
        <taxon>Dothideomycetes</taxon>
        <taxon>Dothideomycetidae</taxon>
        <taxon>Mycosphaerellales</taxon>
        <taxon>Teratosphaeriaceae</taxon>
        <taxon>Hortaea</taxon>
    </lineage>
</organism>
<keyword evidence="2" id="KW-0436">Ligase</keyword>
<evidence type="ECO:0000256" key="1">
    <source>
        <dbReference type="ARBA" id="ARBA00013267"/>
    </source>
</evidence>
<proteinExistence type="inferred from homology"/>
<dbReference type="AlphaFoldDB" id="A0A1Z5SLZ7"/>
<name>A0A1Z5SLZ7_HORWE</name>
<keyword evidence="4" id="KW-0547">Nucleotide-binding</keyword>
<dbReference type="InterPro" id="IPR012094">
    <property type="entry name" value="tRNA_Ile_lys_synt"/>
</dbReference>
<evidence type="ECO:0000313" key="9">
    <source>
        <dbReference type="Proteomes" id="UP000194280"/>
    </source>
</evidence>
<evidence type="ECO:0000313" key="8">
    <source>
        <dbReference type="EMBL" id="OTA20484.1"/>
    </source>
</evidence>
<dbReference type="GO" id="GO:0032267">
    <property type="term" value="F:tRNA(Ile)-lysidine synthase activity"/>
    <property type="evidence" value="ECO:0007669"/>
    <property type="project" value="UniProtKB-EC"/>
</dbReference>
<protein>
    <recommendedName>
        <fullName evidence="1">tRNA(Ile)-lysidine synthetase</fullName>
        <ecNumber evidence="1">6.3.4.19</ecNumber>
    </recommendedName>
</protein>
<dbReference type="Gene3D" id="3.40.50.620">
    <property type="entry name" value="HUPs"/>
    <property type="match status" value="1"/>
</dbReference>
<accession>A0A1Z5SLZ7</accession>
<dbReference type="OrthoDB" id="434144at2759"/>
<keyword evidence="5" id="KW-0067">ATP-binding</keyword>
<dbReference type="Pfam" id="PF01171">
    <property type="entry name" value="ATP_bind_3"/>
    <property type="match status" value="1"/>
</dbReference>
<evidence type="ECO:0000256" key="5">
    <source>
        <dbReference type="ARBA" id="ARBA00022840"/>
    </source>
</evidence>
<comment type="catalytic activity">
    <reaction evidence="6">
        <text>cytidine(34) in tRNA(Ile2) + L-lysine + ATP = lysidine(34) in tRNA(Ile2) + AMP + diphosphate + H(+)</text>
        <dbReference type="Rhea" id="RHEA:43744"/>
        <dbReference type="Rhea" id="RHEA-COMP:10625"/>
        <dbReference type="Rhea" id="RHEA-COMP:10670"/>
        <dbReference type="ChEBI" id="CHEBI:15378"/>
        <dbReference type="ChEBI" id="CHEBI:30616"/>
        <dbReference type="ChEBI" id="CHEBI:32551"/>
        <dbReference type="ChEBI" id="CHEBI:33019"/>
        <dbReference type="ChEBI" id="CHEBI:82748"/>
        <dbReference type="ChEBI" id="CHEBI:83665"/>
        <dbReference type="ChEBI" id="CHEBI:456215"/>
        <dbReference type="EC" id="6.3.4.19"/>
    </reaction>
</comment>
<dbReference type="VEuPathDB" id="FungiDB:BTJ68_15348"/>
<sequence>MQHMSQNIRSLSSLITDFQKSLRSTWTTAGSRALLGLAISGGVDSMALASLCHQFGQASPHLPSFVGFIVDHQLRLGSTEEAQKVAESLDRLHISPRVLTLDWSGYGPTGSLPNLESTARRLRYQALGNACRKEAITSLLVAHHADDQAETVMLRLLGNYRGNGLRGIKRSTPIPECEGIYGVHQSGQPRPWAPLEARGQGCRSDMLIEDGGLRIERPLLAFTKSQLTAYCNEQGIQWFEDHTNVDRTYTLRNTVRHLLNSNEIPHALRKPRLHRLTDVVAAREGRSEELAQSIYSESQITLDSRTGQASITLPGEISYSAMEDASAVAILARKFLRLCSPATDLKLQELDGFVRLLRNDDKLSKGVADRCQLAGVDVLCVADESQRRYLKLQRSLPSKQERLQRQLILFKRQSNLAGSEWRLWDNRYWIWMEMHKEATYTEIEVRFLEPGDLAVVREKLDHGQRNLLKSSLSAVPGVSRYSLPAIVATQTSQDGGIDHDVKQIVALPTLGWSAPGWQSWQAKAENGSTSVTTPNFWDVRYHYVEPQKVVHGGVAAPEAVAVHRNL</sequence>
<dbReference type="InterPro" id="IPR014729">
    <property type="entry name" value="Rossmann-like_a/b/a_fold"/>
</dbReference>
<dbReference type="CDD" id="cd01992">
    <property type="entry name" value="TilS_N"/>
    <property type="match status" value="1"/>
</dbReference>
<dbReference type="Proteomes" id="UP000194280">
    <property type="component" value="Unassembled WGS sequence"/>
</dbReference>
<evidence type="ECO:0000256" key="3">
    <source>
        <dbReference type="ARBA" id="ARBA00022694"/>
    </source>
</evidence>
<dbReference type="GO" id="GO:0008033">
    <property type="term" value="P:tRNA processing"/>
    <property type="evidence" value="ECO:0007669"/>
    <property type="project" value="UniProtKB-KW"/>
</dbReference>
<dbReference type="HAMAP" id="MF_01161">
    <property type="entry name" value="tRNA_Ile_lys_synt"/>
    <property type="match status" value="1"/>
</dbReference>
<dbReference type="SUPFAM" id="SSF52402">
    <property type="entry name" value="Adenine nucleotide alpha hydrolases-like"/>
    <property type="match status" value="1"/>
</dbReference>
<dbReference type="STRING" id="1157616.A0A1Z5SLZ7"/>
<feature type="domain" description="tRNA(Ile)-lysidine/2-thiocytidine synthase N-terminal" evidence="7">
    <location>
        <begin position="37"/>
        <end position="257"/>
    </location>
</feature>